<keyword evidence="2" id="KW-0677">Repeat</keyword>
<evidence type="ECO:0000259" key="7">
    <source>
        <dbReference type="PROSITE" id="PS50023"/>
    </source>
</evidence>
<dbReference type="SMART" id="SM00132">
    <property type="entry name" value="LIM"/>
    <property type="match status" value="6"/>
</dbReference>
<dbReference type="SUPFAM" id="SSF57716">
    <property type="entry name" value="Glucocorticoid receptor-like (DNA-binding domain)"/>
    <property type="match status" value="6"/>
</dbReference>
<dbReference type="Gene3D" id="2.10.110.10">
    <property type="entry name" value="Cysteine Rich Protein"/>
    <property type="match status" value="6"/>
</dbReference>
<feature type="domain" description="LIM zinc-binding" evidence="7">
    <location>
        <begin position="388"/>
        <end position="444"/>
    </location>
</feature>
<dbReference type="InterPro" id="IPR001781">
    <property type="entry name" value="Znf_LIM"/>
</dbReference>
<dbReference type="FunFam" id="2.10.110.10:FF:000013">
    <property type="entry name" value="Four and a half LIM domains 1"/>
    <property type="match status" value="1"/>
</dbReference>
<dbReference type="FunFam" id="2.10.110.10:FF:000066">
    <property type="entry name" value="Four and a half LIM domains protein"/>
    <property type="match status" value="1"/>
</dbReference>
<evidence type="ECO:0000256" key="3">
    <source>
        <dbReference type="ARBA" id="ARBA00022771"/>
    </source>
</evidence>
<feature type="domain" description="PET" evidence="8">
    <location>
        <begin position="1"/>
        <end position="80"/>
    </location>
</feature>
<dbReference type="InterPro" id="IPR047120">
    <property type="entry name" value="Pk/Esn/Tes"/>
</dbReference>
<dbReference type="Proteomes" id="UP000242188">
    <property type="component" value="Unassembled WGS sequence"/>
</dbReference>
<evidence type="ECO:0000256" key="5">
    <source>
        <dbReference type="ARBA" id="ARBA00023038"/>
    </source>
</evidence>
<dbReference type="FunFam" id="2.10.110.10:FF:000070">
    <property type="entry name" value="Four and a half LIM domains 3"/>
    <property type="match status" value="1"/>
</dbReference>
<evidence type="ECO:0000256" key="6">
    <source>
        <dbReference type="PROSITE-ProRule" id="PRU00125"/>
    </source>
</evidence>
<keyword evidence="4 6" id="KW-0862">Zinc</keyword>
<dbReference type="PROSITE" id="PS51303">
    <property type="entry name" value="PET"/>
    <property type="match status" value="1"/>
</dbReference>
<dbReference type="InterPro" id="IPR010442">
    <property type="entry name" value="PET_domain"/>
</dbReference>
<sequence length="444" mass="51374">MIQDYMDQLPNNKIPAIGSPGERYRDLQLIRQLPKQDLAVTYNIMLANATEKKEYKIFQELRDNIAMDIGLVKETPVLTVCYLCKGEMEEGDLAVYASKMGQNVCWHPACFVCVQCEELLVDLVHCLHSKKLYCQRHYAELIRPRCPACDELIFSGEYTKAMEQNYHKDHLACHNCDKKLIACRYILKEENPYCIPCYQEQFAHNCEECKKPIGPDYKDLSYKDRHWHEFCFKCFECQKTLVDQPFAPKNENIFCSECHDDKFAARCDGCEKPFRGGMKKFEYRGKQWHEECFCCMVCKEPIRNKSFIPRDQEVVCVPCYEDQFAQKCSKCSGVINKGGVAYKNQPWHKECFTCTNCNKELAKEKFTSREEKPYCAACYGDLFAKKCCRCSNAITGFGGTKFISFEDRNWHSDCFVCSKCEASMVGRGFLMNEGSVLCPECGRS</sequence>
<dbReference type="GO" id="GO:0008270">
    <property type="term" value="F:zinc ion binding"/>
    <property type="evidence" value="ECO:0007669"/>
    <property type="project" value="UniProtKB-KW"/>
</dbReference>
<keyword evidence="1 6" id="KW-0479">Metal-binding</keyword>
<dbReference type="PROSITE" id="PS00478">
    <property type="entry name" value="LIM_DOMAIN_1"/>
    <property type="match status" value="3"/>
</dbReference>
<comment type="caution">
    <text evidence="9">The sequence shown here is derived from an EMBL/GenBank/DDBJ whole genome shotgun (WGS) entry which is preliminary data.</text>
</comment>
<keyword evidence="10" id="KW-1185">Reference proteome</keyword>
<dbReference type="STRING" id="6573.A0A210Q6K0"/>
<name>A0A210Q6K0_MIZYE</name>
<accession>A0A210Q6K0</accession>
<dbReference type="AlphaFoldDB" id="A0A210Q6K0"/>
<dbReference type="PANTHER" id="PTHR24211:SF37">
    <property type="entry name" value="PROTEIN ESPINAS-LIKE PROTEIN"/>
    <property type="match status" value="1"/>
</dbReference>
<feature type="domain" description="LIM zinc-binding" evidence="7">
    <location>
        <begin position="79"/>
        <end position="144"/>
    </location>
</feature>
<evidence type="ECO:0000313" key="9">
    <source>
        <dbReference type="EMBL" id="OWF44364.1"/>
    </source>
</evidence>
<dbReference type="EMBL" id="NEDP02004812">
    <property type="protein sequence ID" value="OWF44364.1"/>
    <property type="molecule type" value="Genomic_DNA"/>
</dbReference>
<feature type="domain" description="LIM zinc-binding" evidence="7">
    <location>
        <begin position="266"/>
        <end position="325"/>
    </location>
</feature>
<reference evidence="9 10" key="1">
    <citation type="journal article" date="2017" name="Nat. Ecol. Evol.">
        <title>Scallop genome provides insights into evolution of bilaterian karyotype and development.</title>
        <authorList>
            <person name="Wang S."/>
            <person name="Zhang J."/>
            <person name="Jiao W."/>
            <person name="Li J."/>
            <person name="Xun X."/>
            <person name="Sun Y."/>
            <person name="Guo X."/>
            <person name="Huan P."/>
            <person name="Dong B."/>
            <person name="Zhang L."/>
            <person name="Hu X."/>
            <person name="Sun X."/>
            <person name="Wang J."/>
            <person name="Zhao C."/>
            <person name="Wang Y."/>
            <person name="Wang D."/>
            <person name="Huang X."/>
            <person name="Wang R."/>
            <person name="Lv J."/>
            <person name="Li Y."/>
            <person name="Zhang Z."/>
            <person name="Liu B."/>
            <person name="Lu W."/>
            <person name="Hui Y."/>
            <person name="Liang J."/>
            <person name="Zhou Z."/>
            <person name="Hou R."/>
            <person name="Li X."/>
            <person name="Liu Y."/>
            <person name="Li H."/>
            <person name="Ning X."/>
            <person name="Lin Y."/>
            <person name="Zhao L."/>
            <person name="Xing Q."/>
            <person name="Dou J."/>
            <person name="Li Y."/>
            <person name="Mao J."/>
            <person name="Guo H."/>
            <person name="Dou H."/>
            <person name="Li T."/>
            <person name="Mu C."/>
            <person name="Jiang W."/>
            <person name="Fu Q."/>
            <person name="Fu X."/>
            <person name="Miao Y."/>
            <person name="Liu J."/>
            <person name="Yu Q."/>
            <person name="Li R."/>
            <person name="Liao H."/>
            <person name="Li X."/>
            <person name="Kong Y."/>
            <person name="Jiang Z."/>
            <person name="Chourrout D."/>
            <person name="Li R."/>
            <person name="Bao Z."/>
        </authorList>
    </citation>
    <scope>NUCLEOTIDE SEQUENCE [LARGE SCALE GENOMIC DNA]</scope>
    <source>
        <strain evidence="9 10">PY_sf001</strain>
    </source>
</reference>
<dbReference type="CDD" id="cd09343">
    <property type="entry name" value="LIM1_FHL"/>
    <property type="match status" value="1"/>
</dbReference>
<evidence type="ECO:0000256" key="1">
    <source>
        <dbReference type="ARBA" id="ARBA00022723"/>
    </source>
</evidence>
<dbReference type="Pfam" id="PF00412">
    <property type="entry name" value="LIM"/>
    <property type="match status" value="6"/>
</dbReference>
<feature type="domain" description="LIM zinc-binding" evidence="7">
    <location>
        <begin position="204"/>
        <end position="265"/>
    </location>
</feature>
<dbReference type="PANTHER" id="PTHR24211">
    <property type="entry name" value="LIM DOMAIN-CONTAINING PROTEIN"/>
    <property type="match status" value="1"/>
</dbReference>
<dbReference type="FunFam" id="2.10.110.10:FF:000005">
    <property type="entry name" value="Testin isoform 1"/>
    <property type="match status" value="1"/>
</dbReference>
<proteinExistence type="predicted"/>
<dbReference type="FunFam" id="2.10.110.10:FF:000081">
    <property type="entry name" value="Uncharacterized protein, isoform A"/>
    <property type="match status" value="1"/>
</dbReference>
<keyword evidence="5 6" id="KW-0440">LIM domain</keyword>
<evidence type="ECO:0000256" key="4">
    <source>
        <dbReference type="ARBA" id="ARBA00022833"/>
    </source>
</evidence>
<dbReference type="PROSITE" id="PS50023">
    <property type="entry name" value="LIM_DOMAIN_2"/>
    <property type="match status" value="5"/>
</dbReference>
<evidence type="ECO:0000256" key="2">
    <source>
        <dbReference type="ARBA" id="ARBA00022737"/>
    </source>
</evidence>
<keyword evidence="3" id="KW-0863">Zinc-finger</keyword>
<dbReference type="OrthoDB" id="274660at2759"/>
<protein>
    <submittedName>
        <fullName evidence="9">Four and a half LIM domains protein 2</fullName>
    </submittedName>
</protein>
<dbReference type="Pfam" id="PF06297">
    <property type="entry name" value="PET"/>
    <property type="match status" value="1"/>
</dbReference>
<evidence type="ECO:0000259" key="8">
    <source>
        <dbReference type="PROSITE" id="PS51303"/>
    </source>
</evidence>
<organism evidence="9 10">
    <name type="scientific">Mizuhopecten yessoensis</name>
    <name type="common">Japanese scallop</name>
    <name type="synonym">Patinopecten yessoensis</name>
    <dbReference type="NCBI Taxonomy" id="6573"/>
    <lineage>
        <taxon>Eukaryota</taxon>
        <taxon>Metazoa</taxon>
        <taxon>Spiralia</taxon>
        <taxon>Lophotrochozoa</taxon>
        <taxon>Mollusca</taxon>
        <taxon>Bivalvia</taxon>
        <taxon>Autobranchia</taxon>
        <taxon>Pteriomorphia</taxon>
        <taxon>Pectinida</taxon>
        <taxon>Pectinoidea</taxon>
        <taxon>Pectinidae</taxon>
        <taxon>Mizuhopecten</taxon>
    </lineage>
</organism>
<evidence type="ECO:0000313" key="10">
    <source>
        <dbReference type="Proteomes" id="UP000242188"/>
    </source>
</evidence>
<feature type="domain" description="LIM zinc-binding" evidence="7">
    <location>
        <begin position="326"/>
        <end position="385"/>
    </location>
</feature>
<gene>
    <name evidence="9" type="ORF">KP79_PYT06675</name>
</gene>